<evidence type="ECO:0000313" key="1">
    <source>
        <dbReference type="EMBL" id="KKB34720.1"/>
    </source>
</evidence>
<evidence type="ECO:0000313" key="2">
    <source>
        <dbReference type="Proteomes" id="UP000031563"/>
    </source>
</evidence>
<dbReference type="EMBL" id="JWIR02000080">
    <property type="protein sequence ID" value="KKB34720.1"/>
    <property type="molecule type" value="Genomic_DNA"/>
</dbReference>
<dbReference type="Proteomes" id="UP000031563">
    <property type="component" value="Unassembled WGS sequence"/>
</dbReference>
<dbReference type="STRING" id="1221996.QY95_03832"/>
<sequence length="104" mass="12083">MKKEELRSLWKERIQAYRESGLTARQWCAENGVSTHRLYYWLRRQNSAASAPASPSEWMRFDVTDGPEDKASLTIKVGVCEIEIKEPLNEKLLLDVIRVLESRC</sequence>
<dbReference type="OrthoDB" id="9808061at2"/>
<dbReference type="RefSeq" id="WP_039238169.1">
    <property type="nucleotide sequence ID" value="NZ_JWIQ02000059.1"/>
</dbReference>
<organism evidence="1 2">
    <name type="scientific">Bacillus thermotolerans</name>
    <name type="common">Quasibacillus thermotolerans</name>
    <dbReference type="NCBI Taxonomy" id="1221996"/>
    <lineage>
        <taxon>Bacteria</taxon>
        <taxon>Bacillati</taxon>
        <taxon>Bacillota</taxon>
        <taxon>Bacilli</taxon>
        <taxon>Bacillales</taxon>
        <taxon>Bacillaceae</taxon>
        <taxon>Bacillus</taxon>
    </lineage>
</organism>
<proteinExistence type="predicted"/>
<evidence type="ECO:0008006" key="3">
    <source>
        <dbReference type="Google" id="ProtNLM"/>
    </source>
</evidence>
<dbReference type="AlphaFoldDB" id="A0A0F5HNV4"/>
<protein>
    <recommendedName>
        <fullName evidence="3">IS66 family insertion sequence element accessory protein TnpB</fullName>
    </recommendedName>
</protein>
<gene>
    <name evidence="1" type="ORF">QY95_03832</name>
</gene>
<keyword evidence="2" id="KW-1185">Reference proteome</keyword>
<accession>A0A0F5HNV4</accession>
<name>A0A0F5HNV4_BACTR</name>
<accession>A0A0F5HMX2</accession>
<dbReference type="NCBIfam" id="NF047593">
    <property type="entry name" value="IS66_ISAeme5_TnpA"/>
    <property type="match status" value="1"/>
</dbReference>
<comment type="caution">
    <text evidence="1">The sequence shown here is derived from an EMBL/GenBank/DDBJ whole genome shotgun (WGS) entry which is preliminary data.</text>
</comment>
<reference evidence="1" key="1">
    <citation type="submission" date="2015-02" db="EMBL/GenBank/DDBJ databases">
        <title>Genome Assembly of Bacillaceae bacterium MTCC 8252.</title>
        <authorList>
            <person name="Verma A."/>
            <person name="Khatri I."/>
            <person name="Mual P."/>
            <person name="Subramanian S."/>
            <person name="Krishnamurthi S."/>
        </authorList>
    </citation>
    <scope>NUCLEOTIDE SEQUENCE [LARGE SCALE GENOMIC DNA]</scope>
    <source>
        <strain evidence="1">MTCC 8252</strain>
    </source>
</reference>